<dbReference type="Proteomes" id="UP000663889">
    <property type="component" value="Unassembled WGS sequence"/>
</dbReference>
<evidence type="ECO:0000313" key="2">
    <source>
        <dbReference type="Proteomes" id="UP000663889"/>
    </source>
</evidence>
<sequence length="138" mass="16278">MAQEAKTKFNSSMQRLLSMKEKLEALLEMTQMAYQKHQQACVQSKTDIEKIMLNFQKLIETQKKQLITKIDSNNAHYEPIIKQQQEDIDEQLKTVLIRILLTKQMCNTSNLHQIIKMKGDLITYNELIEEQYEQLMEG</sequence>
<comment type="caution">
    <text evidence="1">The sequence shown here is derived from an EMBL/GenBank/DDBJ whole genome shotgun (WGS) entry which is preliminary data.</text>
</comment>
<reference evidence="1" key="1">
    <citation type="submission" date="2021-02" db="EMBL/GenBank/DDBJ databases">
        <authorList>
            <person name="Nowell W R."/>
        </authorList>
    </citation>
    <scope>NUCLEOTIDE SEQUENCE</scope>
</reference>
<feature type="non-terminal residue" evidence="1">
    <location>
        <position position="138"/>
    </location>
</feature>
<protein>
    <submittedName>
        <fullName evidence="1">Uncharacterized protein</fullName>
    </submittedName>
</protein>
<name>A0A815V1H4_9BILA</name>
<gene>
    <name evidence="1" type="ORF">SEV965_LOCUS37167</name>
</gene>
<dbReference type="EMBL" id="CAJNOU010007394">
    <property type="protein sequence ID" value="CAF1523933.1"/>
    <property type="molecule type" value="Genomic_DNA"/>
</dbReference>
<evidence type="ECO:0000313" key="1">
    <source>
        <dbReference type="EMBL" id="CAF1523933.1"/>
    </source>
</evidence>
<dbReference type="AlphaFoldDB" id="A0A815V1H4"/>
<proteinExistence type="predicted"/>
<accession>A0A815V1H4</accession>
<organism evidence="1 2">
    <name type="scientific">Rotaria sordida</name>
    <dbReference type="NCBI Taxonomy" id="392033"/>
    <lineage>
        <taxon>Eukaryota</taxon>
        <taxon>Metazoa</taxon>
        <taxon>Spiralia</taxon>
        <taxon>Gnathifera</taxon>
        <taxon>Rotifera</taxon>
        <taxon>Eurotatoria</taxon>
        <taxon>Bdelloidea</taxon>
        <taxon>Philodinida</taxon>
        <taxon>Philodinidae</taxon>
        <taxon>Rotaria</taxon>
    </lineage>
</organism>